<keyword evidence="3" id="KW-0378">Hydrolase</keyword>
<dbReference type="SUPFAM" id="SSF48208">
    <property type="entry name" value="Six-hairpin glycosidases"/>
    <property type="match status" value="1"/>
</dbReference>
<organism evidence="3 4">
    <name type="scientific">Actinomadura latina</name>
    <dbReference type="NCBI Taxonomy" id="163603"/>
    <lineage>
        <taxon>Bacteria</taxon>
        <taxon>Bacillati</taxon>
        <taxon>Actinomycetota</taxon>
        <taxon>Actinomycetes</taxon>
        <taxon>Streptosporangiales</taxon>
        <taxon>Thermomonosporaceae</taxon>
        <taxon>Actinomadura</taxon>
    </lineage>
</organism>
<dbReference type="InterPro" id="IPR008928">
    <property type="entry name" value="6-hairpin_glycosidase_sf"/>
</dbReference>
<dbReference type="InterPro" id="IPR011613">
    <property type="entry name" value="GH15-like"/>
</dbReference>
<reference evidence="3 4" key="1">
    <citation type="submission" date="2020-04" db="EMBL/GenBank/DDBJ databases">
        <title>MicrobeNet Type strains.</title>
        <authorList>
            <person name="Nicholson A.C."/>
        </authorList>
    </citation>
    <scope>NUCLEOTIDE SEQUENCE [LARGE SCALE GENOMIC DNA]</scope>
    <source>
        <strain evidence="3 4">ATCC BAA-277</strain>
    </source>
</reference>
<dbReference type="AlphaFoldDB" id="A0A846ZDF0"/>
<gene>
    <name evidence="3" type="ORF">HGB48_34110</name>
</gene>
<dbReference type="PANTHER" id="PTHR31616">
    <property type="entry name" value="TREHALASE"/>
    <property type="match status" value="1"/>
</dbReference>
<evidence type="ECO:0000313" key="4">
    <source>
        <dbReference type="Proteomes" id="UP000579250"/>
    </source>
</evidence>
<evidence type="ECO:0000259" key="2">
    <source>
        <dbReference type="Pfam" id="PF19291"/>
    </source>
</evidence>
<comment type="caution">
    <text evidence="3">The sequence shown here is derived from an EMBL/GenBank/DDBJ whole genome shotgun (WGS) entry which is preliminary data.</text>
</comment>
<dbReference type="InterPro" id="IPR045582">
    <property type="entry name" value="Trehalase-like_N"/>
</dbReference>
<dbReference type="GO" id="GO:0005993">
    <property type="term" value="P:trehalose catabolic process"/>
    <property type="evidence" value="ECO:0007669"/>
    <property type="project" value="TreeGrafter"/>
</dbReference>
<dbReference type="GO" id="GO:0015927">
    <property type="term" value="F:trehalase activity"/>
    <property type="evidence" value="ECO:0007669"/>
    <property type="project" value="TreeGrafter"/>
</dbReference>
<sequence>MPNDPGARYSMPKALRDYAFIADGERGVLVGPHGEYAWMCFPHWDSDPAFASLLGGPGGYVVQPVCERFVWGGYYEDRGLIWRSRWVTGEGSIVECREALARPARRDRAVLLRRCRAVRGPARLRALLDVRAGGPRMRGAHHHDPDWTARSGGTRIRWRGADEAVVREGPDGGAVLAATFDLAEGETRDLVLELVAETGSGNGSETGAGAAAEPAALTADALWEATERDWEQAVPSCDDTVAPRDARLAYAVLTGLTSRAGGMVAAATTALPERADEGRNFDYRYAWIRDQCFAGHAVAAHGGPPHVLRSAAGFVTARILADGDRLRPAYTVTGDPVPRQRASALPGYPGAAVVTGNQASEQWQLDALGESLLLLATAAEHDRADRDAREAARVAAEVVGRRWHDPGAGIWETEDRLWTHSRLICAAGLRQAARVLGTPAQAAAWNSLADAILDETARTALTAGGRWKRAADDDRVDAALLIPPLRGALPADDPRSVATLEAVREDLVQEGFVYRYRVGGEPLGVAEGSFTLCGFFLALAEHRQGETAPAAGTFERTRSGSATSGLFSEEYDVRQRQLRGNIPQAFVHALLLETATRLAG</sequence>
<dbReference type="InterPro" id="IPR012341">
    <property type="entry name" value="6hp_glycosidase-like_sf"/>
</dbReference>
<dbReference type="EMBL" id="JAAXPI010000096">
    <property type="protein sequence ID" value="NKZ08738.1"/>
    <property type="molecule type" value="Genomic_DNA"/>
</dbReference>
<evidence type="ECO:0000259" key="1">
    <source>
        <dbReference type="Pfam" id="PF00723"/>
    </source>
</evidence>
<accession>A0A846ZDF0</accession>
<dbReference type="Proteomes" id="UP000579250">
    <property type="component" value="Unassembled WGS sequence"/>
</dbReference>
<feature type="domain" description="GH15-like" evidence="1">
    <location>
        <begin position="260"/>
        <end position="595"/>
    </location>
</feature>
<dbReference type="Pfam" id="PF19291">
    <property type="entry name" value="TREH_N"/>
    <property type="match status" value="1"/>
</dbReference>
<dbReference type="RefSeq" id="WP_067638049.1">
    <property type="nucleotide sequence ID" value="NZ_JAAXPI010000096.1"/>
</dbReference>
<dbReference type="Gene3D" id="1.50.10.10">
    <property type="match status" value="1"/>
</dbReference>
<protein>
    <submittedName>
        <fullName evidence="3">Glycoside hydrolase family 15 protein</fullName>
    </submittedName>
</protein>
<feature type="domain" description="Trehalase-like N-terminal" evidence="2">
    <location>
        <begin position="18"/>
        <end position="113"/>
    </location>
</feature>
<evidence type="ECO:0000313" key="3">
    <source>
        <dbReference type="EMBL" id="NKZ08738.1"/>
    </source>
</evidence>
<dbReference type="Pfam" id="PF00723">
    <property type="entry name" value="Glyco_hydro_15"/>
    <property type="match status" value="1"/>
</dbReference>
<keyword evidence="4" id="KW-1185">Reference proteome</keyword>
<name>A0A846ZDF0_9ACTN</name>
<proteinExistence type="predicted"/>
<dbReference type="PANTHER" id="PTHR31616:SF10">
    <property type="entry name" value="TREHALASE"/>
    <property type="match status" value="1"/>
</dbReference>